<sequence>MGRKSWQFASRLPAEKLSRIHNPGIQPDLLVEHAYNPIHRRHQYDPAGELIRTLDKLRGEIKYEYEANGQLHSRDTGKLVDSEEFRYDAAANRLNFNTSQFDHVKDNRLKRWRDQEYAYDAWGNLIEKRSGMGKLQTFVYDCENRLVRAETLVNGKLESSGFYRYDSLGRRVGKQSVVNGVIEQKHFLWQGLRMLREESPGQSSLYLYEPGSYAPLARVDQAEGEEQQLYYFHTDQIGTPLEMTDREGQIVWQATYKAWGSVEKLTVNDVEQNLRFQGQYFDDETGLHYNTFRYYDPEVGRFVTQDPIGLSGGFNLYRYAANSTGWIDPFGLTGFFSPSIFTAPSGSVHTVYQQVIDWDLPVNTRSGIRTNLDLASEGKSPFVVKNGSYSQLNLHHSKQDGLGSLFELSADTHQKFGKTNALHPHLPGQHPLNPVDRDLFNGDREAYWKGRAQSEINNRNSSRSRGSVSCG</sequence>
<evidence type="ECO:0000259" key="3">
    <source>
        <dbReference type="Pfam" id="PF14411"/>
    </source>
</evidence>
<dbReference type="EMBL" id="CABVIF010000017">
    <property type="protein sequence ID" value="VVP52870.1"/>
    <property type="molecule type" value="Genomic_DNA"/>
</dbReference>
<dbReference type="Pfam" id="PF25023">
    <property type="entry name" value="TEN_YD-shell"/>
    <property type="match status" value="1"/>
</dbReference>
<proteinExistence type="predicted"/>
<evidence type="ECO:0000313" key="6">
    <source>
        <dbReference type="Proteomes" id="UP000327111"/>
    </source>
</evidence>
<feature type="region of interest" description="Disordered" evidence="2">
    <location>
        <begin position="451"/>
        <end position="471"/>
    </location>
</feature>
<dbReference type="Gene3D" id="2.180.10.10">
    <property type="entry name" value="RHS repeat-associated core"/>
    <property type="match status" value="1"/>
</dbReference>
<evidence type="ECO:0000313" key="5">
    <source>
        <dbReference type="EMBL" id="VVP52870.1"/>
    </source>
</evidence>
<evidence type="ECO:0000256" key="1">
    <source>
        <dbReference type="ARBA" id="ARBA00022737"/>
    </source>
</evidence>
<dbReference type="PANTHER" id="PTHR32305">
    <property type="match status" value="1"/>
</dbReference>
<dbReference type="AlphaFoldDB" id="A0A5E7PUX0"/>
<dbReference type="Pfam" id="PF14411">
    <property type="entry name" value="LHH"/>
    <property type="match status" value="1"/>
</dbReference>
<gene>
    <name evidence="5" type="ORF">PS854_05443</name>
</gene>
<name>A0A5E7PUX0_PSEFL</name>
<dbReference type="InterPro" id="IPR056823">
    <property type="entry name" value="TEN-like_YD-shell"/>
</dbReference>
<dbReference type="PRINTS" id="PR00394">
    <property type="entry name" value="RHSPROTEIN"/>
</dbReference>
<dbReference type="PANTHER" id="PTHR32305:SF15">
    <property type="entry name" value="PROTEIN RHSA-RELATED"/>
    <property type="match status" value="1"/>
</dbReference>
<feature type="domain" description="LHH" evidence="3">
    <location>
        <begin position="370"/>
        <end position="453"/>
    </location>
</feature>
<dbReference type="Proteomes" id="UP000327111">
    <property type="component" value="Unassembled WGS sequence"/>
</dbReference>
<dbReference type="NCBIfam" id="TIGR03696">
    <property type="entry name" value="Rhs_assc_core"/>
    <property type="match status" value="1"/>
</dbReference>
<evidence type="ECO:0000259" key="4">
    <source>
        <dbReference type="Pfam" id="PF25023"/>
    </source>
</evidence>
<organism evidence="5 6">
    <name type="scientific">Pseudomonas fluorescens</name>
    <dbReference type="NCBI Taxonomy" id="294"/>
    <lineage>
        <taxon>Bacteria</taxon>
        <taxon>Pseudomonadati</taxon>
        <taxon>Pseudomonadota</taxon>
        <taxon>Gammaproteobacteria</taxon>
        <taxon>Pseudomonadales</taxon>
        <taxon>Pseudomonadaceae</taxon>
        <taxon>Pseudomonas</taxon>
    </lineage>
</organism>
<dbReference type="InterPro" id="IPR006530">
    <property type="entry name" value="YD"/>
</dbReference>
<feature type="region of interest" description="Disordered" evidence="2">
    <location>
        <begin position="418"/>
        <end position="438"/>
    </location>
</feature>
<reference evidence="5 6" key="1">
    <citation type="submission" date="2019-09" db="EMBL/GenBank/DDBJ databases">
        <authorList>
            <person name="Chandra G."/>
            <person name="Truman W A."/>
        </authorList>
    </citation>
    <scope>NUCLEOTIDE SEQUENCE [LARGE SCALE GENOMIC DNA]</scope>
    <source>
        <strain evidence="5">PS854</strain>
    </source>
</reference>
<dbReference type="NCBIfam" id="TIGR01643">
    <property type="entry name" value="YD_repeat_2x"/>
    <property type="match status" value="1"/>
</dbReference>
<dbReference type="InterPro" id="IPR026834">
    <property type="entry name" value="LHH"/>
</dbReference>
<feature type="domain" description="Teneurin-like YD-shell" evidence="4">
    <location>
        <begin position="52"/>
        <end position="322"/>
    </location>
</feature>
<evidence type="ECO:0000256" key="2">
    <source>
        <dbReference type="SAM" id="MobiDB-lite"/>
    </source>
</evidence>
<accession>A0A5E7PUX0</accession>
<dbReference type="InterPro" id="IPR050708">
    <property type="entry name" value="T6SS_VgrG/RHS"/>
</dbReference>
<protein>
    <submittedName>
        <fullName evidence="5">Uncharacterized protein</fullName>
    </submittedName>
</protein>
<dbReference type="InterPro" id="IPR022385">
    <property type="entry name" value="Rhs_assc_core"/>
</dbReference>
<keyword evidence="1" id="KW-0677">Repeat</keyword>